<gene>
    <name evidence="3" type="ORF">QE152_g25579</name>
</gene>
<organism evidence="3 4">
    <name type="scientific">Popillia japonica</name>
    <name type="common">Japanese beetle</name>
    <dbReference type="NCBI Taxonomy" id="7064"/>
    <lineage>
        <taxon>Eukaryota</taxon>
        <taxon>Metazoa</taxon>
        <taxon>Ecdysozoa</taxon>
        <taxon>Arthropoda</taxon>
        <taxon>Hexapoda</taxon>
        <taxon>Insecta</taxon>
        <taxon>Pterygota</taxon>
        <taxon>Neoptera</taxon>
        <taxon>Endopterygota</taxon>
        <taxon>Coleoptera</taxon>
        <taxon>Polyphaga</taxon>
        <taxon>Scarabaeiformia</taxon>
        <taxon>Scarabaeidae</taxon>
        <taxon>Rutelinae</taxon>
        <taxon>Popillia</taxon>
    </lineage>
</organism>
<keyword evidence="1" id="KW-0472">Membrane</keyword>
<dbReference type="AlphaFoldDB" id="A0AAW1K1K3"/>
<evidence type="ECO:0000313" key="4">
    <source>
        <dbReference type="Proteomes" id="UP001458880"/>
    </source>
</evidence>
<dbReference type="Proteomes" id="UP001458880">
    <property type="component" value="Unassembled WGS sequence"/>
</dbReference>
<keyword evidence="4" id="KW-1185">Reference proteome</keyword>
<dbReference type="EMBL" id="JASPKY010000283">
    <property type="protein sequence ID" value="KAK9711238.1"/>
    <property type="molecule type" value="Genomic_DNA"/>
</dbReference>
<comment type="caution">
    <text evidence="3">The sequence shown here is derived from an EMBL/GenBank/DDBJ whole genome shotgun (WGS) entry which is preliminary data.</text>
</comment>
<sequence length="84" mass="10188">MSERDQDIFFCDLKRLDWDDYFKDHFLGVRQYILKDPPSTLSEALKKYNRLYWLHQTTKLVISLTVMRMFWSIISFMILFISGA</sequence>
<evidence type="ECO:0000256" key="1">
    <source>
        <dbReference type="SAM" id="Phobius"/>
    </source>
</evidence>
<reference evidence="3 4" key="1">
    <citation type="journal article" date="2024" name="BMC Genomics">
        <title>De novo assembly and annotation of Popillia japonica's genome with initial clues to its potential as an invasive pest.</title>
        <authorList>
            <person name="Cucini C."/>
            <person name="Boschi S."/>
            <person name="Funari R."/>
            <person name="Cardaioli E."/>
            <person name="Iannotti N."/>
            <person name="Marturano G."/>
            <person name="Paoli F."/>
            <person name="Bruttini M."/>
            <person name="Carapelli A."/>
            <person name="Frati F."/>
            <person name="Nardi F."/>
        </authorList>
    </citation>
    <scope>NUCLEOTIDE SEQUENCE [LARGE SCALE GENOMIC DNA]</scope>
    <source>
        <strain evidence="3">DMR45628</strain>
    </source>
</reference>
<name>A0AAW1K1K3_POPJA</name>
<protein>
    <submittedName>
        <fullName evidence="3">Male sterility protein</fullName>
    </submittedName>
</protein>
<feature type="transmembrane region" description="Helical" evidence="1">
    <location>
        <begin position="60"/>
        <end position="81"/>
    </location>
</feature>
<accession>A0AAW1K1K3</accession>
<dbReference type="Pfam" id="PF03015">
    <property type="entry name" value="Sterile"/>
    <property type="match status" value="1"/>
</dbReference>
<proteinExistence type="predicted"/>
<feature type="domain" description="Fatty acyl-CoA reductase C-terminal" evidence="2">
    <location>
        <begin position="1"/>
        <end position="36"/>
    </location>
</feature>
<dbReference type="InterPro" id="IPR033640">
    <property type="entry name" value="FAR_C"/>
</dbReference>
<keyword evidence="1" id="KW-0812">Transmembrane</keyword>
<evidence type="ECO:0000313" key="3">
    <source>
        <dbReference type="EMBL" id="KAK9711238.1"/>
    </source>
</evidence>
<keyword evidence="1" id="KW-1133">Transmembrane helix</keyword>
<evidence type="ECO:0000259" key="2">
    <source>
        <dbReference type="Pfam" id="PF03015"/>
    </source>
</evidence>